<evidence type="ECO:0000256" key="1">
    <source>
        <dbReference type="SAM" id="MobiDB-lite"/>
    </source>
</evidence>
<name>A0A834BQD8_ORYME</name>
<accession>A0A834BQD8</accession>
<sequence length="290" mass="32439">MCHTSGCSWNACEQERESVEGGVCRGAKIPHRLDLQRMKTPRCTRNADFRAPPSQTTEEQAGGGHLSPDVSSSRQCKVMLQEITVMERFSTPPVLNLICSGKDGIMGPPSLWTALMAVAMATGAQAVSEENNVDYGYWNYREGADSVNVASVRSVTRVLDVWGKRIFREIKTLLHSQPSTLLPDYSRVRPLSESINDLFREVSLLHRRITELSHRLATLEPILRRLGYQGEDGEETAGSRAQSLKGEATTLARFDPRSKVRASPPRGSRVVRRRRLRVLRNRGGKLIRDD</sequence>
<proteinExistence type="predicted"/>
<evidence type="ECO:0000313" key="3">
    <source>
        <dbReference type="Proteomes" id="UP000646548"/>
    </source>
</evidence>
<reference evidence="2" key="1">
    <citation type="journal article" name="BMC Genomics">
        <title>Long-read sequencing and de novo genome assembly of marine medaka (Oryzias melastigma).</title>
        <authorList>
            <person name="Liang P."/>
            <person name="Saqib H.S.A."/>
            <person name="Ni X."/>
            <person name="Shen Y."/>
        </authorList>
    </citation>
    <scope>NUCLEOTIDE SEQUENCE</scope>
    <source>
        <strain evidence="2">Bigg-433</strain>
    </source>
</reference>
<gene>
    <name evidence="2" type="ORF">FQA47_010679</name>
</gene>
<protein>
    <submittedName>
        <fullName evidence="2">Uncharacterized protein</fullName>
    </submittedName>
</protein>
<dbReference type="PANTHER" id="PTHR41693">
    <property type="entry name" value="HEME-BINDING PROTEIN 1"/>
    <property type="match status" value="1"/>
</dbReference>
<dbReference type="AlphaFoldDB" id="A0A834BQD8"/>
<dbReference type="PANTHER" id="PTHR41693:SF1">
    <property type="entry name" value="SI:CH211-243A20.3"/>
    <property type="match status" value="1"/>
</dbReference>
<dbReference type="Proteomes" id="UP000646548">
    <property type="component" value="Unassembled WGS sequence"/>
</dbReference>
<comment type="caution">
    <text evidence="2">The sequence shown here is derived from an EMBL/GenBank/DDBJ whole genome shotgun (WGS) entry which is preliminary data.</text>
</comment>
<dbReference type="EMBL" id="WKFB01000780">
    <property type="protein sequence ID" value="KAF6718042.1"/>
    <property type="molecule type" value="Genomic_DNA"/>
</dbReference>
<feature type="region of interest" description="Disordered" evidence="1">
    <location>
        <begin position="40"/>
        <end position="73"/>
    </location>
</feature>
<evidence type="ECO:0000313" key="2">
    <source>
        <dbReference type="EMBL" id="KAF6718042.1"/>
    </source>
</evidence>
<organism evidence="2 3">
    <name type="scientific">Oryzias melastigma</name>
    <name type="common">Marine medaka</name>
    <dbReference type="NCBI Taxonomy" id="30732"/>
    <lineage>
        <taxon>Eukaryota</taxon>
        <taxon>Metazoa</taxon>
        <taxon>Chordata</taxon>
        <taxon>Craniata</taxon>
        <taxon>Vertebrata</taxon>
        <taxon>Euteleostomi</taxon>
        <taxon>Actinopterygii</taxon>
        <taxon>Neopterygii</taxon>
        <taxon>Teleostei</taxon>
        <taxon>Neoteleostei</taxon>
        <taxon>Acanthomorphata</taxon>
        <taxon>Ovalentaria</taxon>
        <taxon>Atherinomorphae</taxon>
        <taxon>Beloniformes</taxon>
        <taxon>Adrianichthyidae</taxon>
        <taxon>Oryziinae</taxon>
        <taxon>Oryzias</taxon>
    </lineage>
</organism>